<dbReference type="eggNOG" id="ENOG5032Z1I">
    <property type="taxonomic scope" value="Bacteria"/>
</dbReference>
<evidence type="ECO:0000313" key="2">
    <source>
        <dbReference type="EMBL" id="ACV76631.1"/>
    </source>
</evidence>
<accession>C8XJU8</accession>
<protein>
    <submittedName>
        <fullName evidence="2">Uncharacterized protein</fullName>
    </submittedName>
</protein>
<dbReference type="AlphaFoldDB" id="C8XJU8"/>
<sequence precursor="true">MALRRKSGKKAASGSTGTSAAKSGTSSRGRRAAGSAGLVGVLSDPKALRRMLLAAKIVGPAVAAGTLRASTGVRGVLDERRARQLGVPVEDVAIYRGPAGTVQARIVGLRTALNDLRSRRGTDPAVARFVDRTTARLGELSAATTATASMPSTTRRSALRAVAADLDDVDAQLMAHLVGPRAA</sequence>
<dbReference type="STRING" id="479431.Namu_0198"/>
<feature type="compositionally biased region" description="Low complexity" evidence="1">
    <location>
        <begin position="10"/>
        <end position="36"/>
    </location>
</feature>
<gene>
    <name evidence="2" type="ordered locus">Namu_0198</name>
</gene>
<dbReference type="InterPro" id="IPR045522">
    <property type="entry name" value="DUF6474"/>
</dbReference>
<dbReference type="OrthoDB" id="4374070at2"/>
<dbReference type="Proteomes" id="UP000002218">
    <property type="component" value="Chromosome"/>
</dbReference>
<dbReference type="InParanoid" id="C8XJU8"/>
<dbReference type="HOGENOM" id="CLU_1473703_0_0_11"/>
<dbReference type="KEGG" id="nml:Namu_0198"/>
<reference evidence="2 3" key="2">
    <citation type="journal article" date="2010" name="Stand. Genomic Sci.">
        <title>Complete genome sequence of Nakamurella multipartita type strain (Y-104).</title>
        <authorList>
            <person name="Tice H."/>
            <person name="Mayilraj S."/>
            <person name="Sims D."/>
            <person name="Lapidus A."/>
            <person name="Nolan M."/>
            <person name="Lucas S."/>
            <person name="Glavina Del Rio T."/>
            <person name="Copeland A."/>
            <person name="Cheng J.F."/>
            <person name="Meincke L."/>
            <person name="Bruce D."/>
            <person name="Goodwin L."/>
            <person name="Pitluck S."/>
            <person name="Ivanova N."/>
            <person name="Mavromatis K."/>
            <person name="Ovchinnikova G."/>
            <person name="Pati A."/>
            <person name="Chen A."/>
            <person name="Palaniappan K."/>
            <person name="Land M."/>
            <person name="Hauser L."/>
            <person name="Chang Y.J."/>
            <person name="Jeffries C.D."/>
            <person name="Detter J.C."/>
            <person name="Brettin T."/>
            <person name="Rohde M."/>
            <person name="Goker M."/>
            <person name="Bristow J."/>
            <person name="Eisen J.A."/>
            <person name="Markowitz V."/>
            <person name="Hugenholtz P."/>
            <person name="Kyrpides N.C."/>
            <person name="Klenk H.P."/>
            <person name="Chen F."/>
        </authorList>
    </citation>
    <scope>NUCLEOTIDE SEQUENCE [LARGE SCALE GENOMIC DNA]</scope>
    <source>
        <strain evidence="3">ATCC 700099 / DSM 44233 / CIP 104796 / JCM 9543 / NBRC 105858 / Y-104</strain>
    </source>
</reference>
<reference evidence="3" key="1">
    <citation type="submission" date="2009-09" db="EMBL/GenBank/DDBJ databases">
        <title>The complete genome of Nakamurella multipartita DSM 44233.</title>
        <authorList>
            <consortium name="US DOE Joint Genome Institute (JGI-PGF)"/>
            <person name="Lucas S."/>
            <person name="Copeland A."/>
            <person name="Lapidus A."/>
            <person name="Glavina del Rio T."/>
            <person name="Dalin E."/>
            <person name="Tice H."/>
            <person name="Bruce D."/>
            <person name="Goodwin L."/>
            <person name="Pitluck S."/>
            <person name="Kyrpides N."/>
            <person name="Mavromatis K."/>
            <person name="Ivanova N."/>
            <person name="Ovchinnikova G."/>
            <person name="Sims D."/>
            <person name="Meincke L."/>
            <person name="Brettin T."/>
            <person name="Detter J.C."/>
            <person name="Han C."/>
            <person name="Larimer F."/>
            <person name="Land M."/>
            <person name="Hauser L."/>
            <person name="Markowitz V."/>
            <person name="Cheng J.-F."/>
            <person name="Hugenholtz P."/>
            <person name="Woyke T."/>
            <person name="Wu D."/>
            <person name="Klenk H.-P."/>
            <person name="Eisen J.A."/>
        </authorList>
    </citation>
    <scope>NUCLEOTIDE SEQUENCE [LARGE SCALE GENOMIC DNA]</scope>
    <source>
        <strain evidence="3">ATCC 700099 / DSM 44233 / CIP 104796 / JCM 9543 / NBRC 105858 / Y-104</strain>
    </source>
</reference>
<keyword evidence="3" id="KW-1185">Reference proteome</keyword>
<evidence type="ECO:0000256" key="1">
    <source>
        <dbReference type="SAM" id="MobiDB-lite"/>
    </source>
</evidence>
<organism evidence="2 3">
    <name type="scientific">Nakamurella multipartita (strain ATCC 700099 / DSM 44233 / CIP 104796 / JCM 9543 / NBRC 105858 / Y-104)</name>
    <name type="common">Microsphaera multipartita</name>
    <dbReference type="NCBI Taxonomy" id="479431"/>
    <lineage>
        <taxon>Bacteria</taxon>
        <taxon>Bacillati</taxon>
        <taxon>Actinomycetota</taxon>
        <taxon>Actinomycetes</taxon>
        <taxon>Nakamurellales</taxon>
        <taxon>Nakamurellaceae</taxon>
        <taxon>Nakamurella</taxon>
    </lineage>
</organism>
<name>C8XJU8_NAKMY</name>
<dbReference type="EMBL" id="CP001737">
    <property type="protein sequence ID" value="ACV76631.1"/>
    <property type="molecule type" value="Genomic_DNA"/>
</dbReference>
<feature type="region of interest" description="Disordered" evidence="1">
    <location>
        <begin position="1"/>
        <end position="36"/>
    </location>
</feature>
<dbReference type="RefSeq" id="WP_012814106.1">
    <property type="nucleotide sequence ID" value="NC_013235.1"/>
</dbReference>
<dbReference type="Pfam" id="PF20079">
    <property type="entry name" value="DUF6474"/>
    <property type="match status" value="1"/>
</dbReference>
<evidence type="ECO:0000313" key="3">
    <source>
        <dbReference type="Proteomes" id="UP000002218"/>
    </source>
</evidence>
<proteinExistence type="predicted"/>